<name>A0A835YPC9_9STRA</name>
<gene>
    <name evidence="7" type="ORF">JKP88DRAFT_258409</name>
</gene>
<comment type="cofactor">
    <cofactor evidence="1">
        <name>pyridoxal 5'-phosphate</name>
        <dbReference type="ChEBI" id="CHEBI:597326"/>
    </cofactor>
</comment>
<dbReference type="PANTHER" id="PTHR43780">
    <property type="entry name" value="1-AMINOCYCLOPROPANE-1-CARBOXYLATE DEAMINASE-RELATED"/>
    <property type="match status" value="1"/>
</dbReference>
<accession>A0A835YPC9</accession>
<comment type="similarity">
    <text evidence="2">Belongs to the ACC deaminase/D-cysteine desulfhydrase family.</text>
</comment>
<evidence type="ECO:0000256" key="5">
    <source>
        <dbReference type="PIRSR" id="PIRSR006278-2"/>
    </source>
</evidence>
<dbReference type="Proteomes" id="UP000664859">
    <property type="component" value="Unassembled WGS sequence"/>
</dbReference>
<dbReference type="PIRSF" id="PIRSF006278">
    <property type="entry name" value="ACCD_DCysDesulf"/>
    <property type="match status" value="1"/>
</dbReference>
<proteinExistence type="inferred from homology"/>
<comment type="caution">
    <text evidence="7">The sequence shown here is derived from an EMBL/GenBank/DDBJ whole genome shotgun (WGS) entry which is preliminary data.</text>
</comment>
<dbReference type="PANTHER" id="PTHR43780:SF2">
    <property type="entry name" value="1-AMINOCYCLOPROPANE-1-CARBOXYLATE DEAMINASE-RELATED"/>
    <property type="match status" value="1"/>
</dbReference>
<protein>
    <submittedName>
        <fullName evidence="7">Tryptophan synthase beta subunit-like PLP-dependent enzyme</fullName>
    </submittedName>
</protein>
<dbReference type="EMBL" id="JAFCMP010000501">
    <property type="protein sequence ID" value="KAG5179072.1"/>
    <property type="molecule type" value="Genomic_DNA"/>
</dbReference>
<evidence type="ECO:0000256" key="4">
    <source>
        <dbReference type="PIRSR" id="PIRSR006278-1"/>
    </source>
</evidence>
<evidence type="ECO:0000256" key="3">
    <source>
        <dbReference type="ARBA" id="ARBA00022898"/>
    </source>
</evidence>
<sequence length="378" mass="39983">MVTQSPVDTFTIRGRTVLVKRDDKMRLKGSGISGNKARKLYTFNATPADQLPDLVVSHGGAQSNAMLALAAVATSKGKRFRYYTKAVGRWLRRTPSGNFARAMALNTEIIEVHAEDYASAFGGSDGPPRAPSPDICPEGAMWVPQGGACADAEAGLKMLADEIAEYWGQHSGEREGREKELVVVVPAGTGNGSTTAAFLNRHLRPHGNISVATVPCVGGADYLSRQMRRVLGAPLEPLPEILDGASALSSSTAAALNTGKRGAPSSLRKRSGTPVFGAPRAELLAVWQELKDLGLFVDLLYAARAWEVLFETWAADTSPSAGADAEGGGEGGDEGAPRGARLLEGRTLMYVHCGGLEGVSSQLTRYRHLGLLEADAVQ</sequence>
<evidence type="ECO:0000256" key="6">
    <source>
        <dbReference type="SAM" id="MobiDB-lite"/>
    </source>
</evidence>
<evidence type="ECO:0000256" key="1">
    <source>
        <dbReference type="ARBA" id="ARBA00001933"/>
    </source>
</evidence>
<feature type="active site" description="Nucleophile" evidence="4">
    <location>
        <position position="63"/>
    </location>
</feature>
<dbReference type="GO" id="GO:0019148">
    <property type="term" value="F:D-cysteine desulfhydrase activity"/>
    <property type="evidence" value="ECO:0007669"/>
    <property type="project" value="TreeGrafter"/>
</dbReference>
<dbReference type="InterPro" id="IPR027278">
    <property type="entry name" value="ACCD_DCysDesulf"/>
</dbReference>
<evidence type="ECO:0000313" key="7">
    <source>
        <dbReference type="EMBL" id="KAG5179072.1"/>
    </source>
</evidence>
<dbReference type="SUPFAM" id="SSF53686">
    <property type="entry name" value="Tryptophan synthase beta subunit-like PLP-dependent enzymes"/>
    <property type="match status" value="1"/>
</dbReference>
<evidence type="ECO:0000313" key="8">
    <source>
        <dbReference type="Proteomes" id="UP000664859"/>
    </source>
</evidence>
<dbReference type="AlphaFoldDB" id="A0A835YPC9"/>
<keyword evidence="8" id="KW-1185">Reference proteome</keyword>
<feature type="region of interest" description="Disordered" evidence="6">
    <location>
        <begin position="318"/>
        <end position="338"/>
    </location>
</feature>
<dbReference type="InterPro" id="IPR036052">
    <property type="entry name" value="TrpB-like_PALP_sf"/>
</dbReference>
<reference evidence="7" key="1">
    <citation type="submission" date="2021-02" db="EMBL/GenBank/DDBJ databases">
        <title>First Annotated Genome of the Yellow-green Alga Tribonema minus.</title>
        <authorList>
            <person name="Mahan K.M."/>
        </authorList>
    </citation>
    <scope>NUCLEOTIDE SEQUENCE</scope>
    <source>
        <strain evidence="7">UTEX B ZZ1240</strain>
    </source>
</reference>
<dbReference type="OrthoDB" id="65643at2759"/>
<feature type="modified residue" description="N6-(pyridoxal phosphate)lysine" evidence="5">
    <location>
        <position position="36"/>
    </location>
</feature>
<organism evidence="7 8">
    <name type="scientific">Tribonema minus</name>
    <dbReference type="NCBI Taxonomy" id="303371"/>
    <lineage>
        <taxon>Eukaryota</taxon>
        <taxon>Sar</taxon>
        <taxon>Stramenopiles</taxon>
        <taxon>Ochrophyta</taxon>
        <taxon>PX clade</taxon>
        <taxon>Xanthophyceae</taxon>
        <taxon>Tribonematales</taxon>
        <taxon>Tribonemataceae</taxon>
        <taxon>Tribonema</taxon>
    </lineage>
</organism>
<evidence type="ECO:0000256" key="2">
    <source>
        <dbReference type="ARBA" id="ARBA00008639"/>
    </source>
</evidence>
<keyword evidence="3 5" id="KW-0663">Pyridoxal phosphate</keyword>
<dbReference type="Gene3D" id="3.40.50.1100">
    <property type="match status" value="2"/>
</dbReference>